<comment type="caution">
    <text evidence="1">The sequence shown here is derived from an EMBL/GenBank/DDBJ whole genome shotgun (WGS) entry which is preliminary data.</text>
</comment>
<proteinExistence type="predicted"/>
<name>A0A0F8Y339_9ZZZZ</name>
<organism evidence="1">
    <name type="scientific">marine sediment metagenome</name>
    <dbReference type="NCBI Taxonomy" id="412755"/>
    <lineage>
        <taxon>unclassified sequences</taxon>
        <taxon>metagenomes</taxon>
        <taxon>ecological metagenomes</taxon>
    </lineage>
</organism>
<sequence length="93" mass="10631">MQVNVNLKSKHGGSVDCHLETCLYGGQVEPGKAMFALARNTPKPPYDEMETVWFHPKCFLIWCLMAVEDNRGLDKESLELLEWLKTTEVLIHV</sequence>
<accession>A0A0F8Y339</accession>
<evidence type="ECO:0000313" key="1">
    <source>
        <dbReference type="EMBL" id="KKK67975.1"/>
    </source>
</evidence>
<dbReference type="AlphaFoldDB" id="A0A0F8Y339"/>
<gene>
    <name evidence="1" type="ORF">LCGC14_2948690</name>
</gene>
<reference evidence="1" key="1">
    <citation type="journal article" date="2015" name="Nature">
        <title>Complex archaea that bridge the gap between prokaryotes and eukaryotes.</title>
        <authorList>
            <person name="Spang A."/>
            <person name="Saw J.H."/>
            <person name="Jorgensen S.L."/>
            <person name="Zaremba-Niedzwiedzka K."/>
            <person name="Martijn J."/>
            <person name="Lind A.E."/>
            <person name="van Eijk R."/>
            <person name="Schleper C."/>
            <person name="Guy L."/>
            <person name="Ettema T.J."/>
        </authorList>
    </citation>
    <scope>NUCLEOTIDE SEQUENCE</scope>
</reference>
<evidence type="ECO:0008006" key="2">
    <source>
        <dbReference type="Google" id="ProtNLM"/>
    </source>
</evidence>
<dbReference type="EMBL" id="LAZR01059349">
    <property type="protein sequence ID" value="KKK67975.1"/>
    <property type="molecule type" value="Genomic_DNA"/>
</dbReference>
<protein>
    <recommendedName>
        <fullName evidence="2">PARP-type domain-containing protein</fullName>
    </recommendedName>
</protein>